<proteinExistence type="inferred from homology"/>
<evidence type="ECO:0000313" key="5">
    <source>
        <dbReference type="Proteomes" id="UP001230951"/>
    </source>
</evidence>
<dbReference type="PANTHER" id="PTHR10357:SF179">
    <property type="entry name" value="NEUTRAL AND BASIC AMINO ACID TRANSPORT PROTEIN RBAT"/>
    <property type="match status" value="1"/>
</dbReference>
<dbReference type="Gene3D" id="3.90.400.10">
    <property type="entry name" value="Oligo-1,6-glucosidase, Domain 2"/>
    <property type="match status" value="1"/>
</dbReference>
<comment type="similarity">
    <text evidence="1">Belongs to the glycosyl hydrolase 13 family.</text>
</comment>
<dbReference type="EMBL" id="JAUSTF010000017">
    <property type="protein sequence ID" value="MDQ0182937.1"/>
    <property type="molecule type" value="Genomic_DNA"/>
</dbReference>
<gene>
    <name evidence="3" type="ORF">J2S90_004391</name>
    <name evidence="4" type="ORF">J2S93_004394</name>
</gene>
<dbReference type="EC" id="3.2.1.20" evidence="3"/>
<protein>
    <submittedName>
        <fullName evidence="3">Alpha-glucosidase</fullName>
        <ecNumber evidence="3">3.2.1.20</ecNumber>
    </submittedName>
</protein>
<evidence type="ECO:0000313" key="6">
    <source>
        <dbReference type="Proteomes" id="UP001242995"/>
    </source>
</evidence>
<dbReference type="EMBL" id="JAUSRG010000021">
    <property type="protein sequence ID" value="MDP9907399.1"/>
    <property type="molecule type" value="Genomic_DNA"/>
</dbReference>
<dbReference type="AlphaFoldDB" id="A0AAW8DK85"/>
<dbReference type="SUPFAM" id="SSF51445">
    <property type="entry name" value="(Trans)glycosidases"/>
    <property type="match status" value="1"/>
</dbReference>
<dbReference type="GO" id="GO:0004556">
    <property type="term" value="F:alpha-amylase activity"/>
    <property type="evidence" value="ECO:0007669"/>
    <property type="project" value="TreeGrafter"/>
</dbReference>
<keyword evidence="3" id="KW-0378">Hydrolase</keyword>
<evidence type="ECO:0000259" key="2">
    <source>
        <dbReference type="SMART" id="SM00642"/>
    </source>
</evidence>
<dbReference type="InterPro" id="IPR045857">
    <property type="entry name" value="O16G_dom_2"/>
</dbReference>
<name>A0AAW8DK85_9MICC</name>
<dbReference type="Pfam" id="PF00128">
    <property type="entry name" value="Alpha-amylase"/>
    <property type="match status" value="1"/>
</dbReference>
<dbReference type="InterPro" id="IPR017853">
    <property type="entry name" value="GH"/>
</dbReference>
<accession>A0AAW8DK85</accession>
<keyword evidence="5" id="KW-1185">Reference proteome</keyword>
<dbReference type="CDD" id="cd11332">
    <property type="entry name" value="AmyAc_OligoGlu_TS"/>
    <property type="match status" value="1"/>
</dbReference>
<dbReference type="PANTHER" id="PTHR10357">
    <property type="entry name" value="ALPHA-AMYLASE FAMILY MEMBER"/>
    <property type="match status" value="1"/>
</dbReference>
<dbReference type="GO" id="GO:0004558">
    <property type="term" value="F:alpha-1,4-glucosidase activity"/>
    <property type="evidence" value="ECO:0007669"/>
    <property type="project" value="UniProtKB-EC"/>
</dbReference>
<organism evidence="3 6">
    <name type="scientific">Arthrobacter bambusae</name>
    <dbReference type="NCBI Taxonomy" id="1338426"/>
    <lineage>
        <taxon>Bacteria</taxon>
        <taxon>Bacillati</taxon>
        <taxon>Actinomycetota</taxon>
        <taxon>Actinomycetes</taxon>
        <taxon>Micrococcales</taxon>
        <taxon>Micrococcaceae</taxon>
        <taxon>Arthrobacter</taxon>
    </lineage>
</organism>
<reference evidence="3 5" key="1">
    <citation type="submission" date="2023-07" db="EMBL/GenBank/DDBJ databases">
        <title>Sorghum-associated microbial communities from plants grown in Nebraska, USA.</title>
        <authorList>
            <person name="Schachtman D."/>
        </authorList>
    </citation>
    <scope>NUCLEOTIDE SEQUENCE</scope>
    <source>
        <strain evidence="3">DS1006</strain>
        <strain evidence="4 5">DS1016</strain>
    </source>
</reference>
<dbReference type="InterPro" id="IPR006047">
    <property type="entry name" value="GH13_cat_dom"/>
</dbReference>
<sequence length="619" mass="66158">MPHSPIPTPGSNNSAWWASAVVYQIYPRSFADANGDGMGDLAGVTAKLPYLQELGVDAVWLSPFYKSPQADAGYDVADYRAVDPLFGTLDDFDAMLEKAHSLGIKVIVDLVPNHTSDEHAWFREALAAAPGSPERERYMFHPGKDSKAGSGDGALAPNNWKSIFGGPAWTRLTNDDGTPGEWYLHLFDTKQPDLNWENPEVHEEMRSVLRFWLDRGVDGFRVDVAHGLVKEAGLPDWEGSAAMVEGGLSAPGAHSEAVEPHTAHPHIAAGAVPAAGPVATAVEHKVKPPLDPPSPFFDQDGVHEIYREWHRVLAEYDGDRMLVAEAWVEPAERLARYVRKDEMQQAFNFDFLLAGWDAERMAVAIESSLDAAGSVEAPSTWVLSNHDTVRHPSRFGLADPTTFPKGIAAEDEQPDAVLGLARARAASMVSFALPGSAYLYQGEELGLPEHTSLPADARQDPSFFRTKGVERGRDGCRVPLPWKSGAPGFGFSEGASSGTAGAAAAGGGPAAPWLPQPEAFGELAADVQAGVGGSTLELYRSVLAFRRTHRLGSGTFQWAEEHDPANGVLAFHNRDVLVVVNMGTAALPVPAGLRVELSSDGGSGGASIAPNSGAYLVAK</sequence>
<dbReference type="SMART" id="SM00642">
    <property type="entry name" value="Aamy"/>
    <property type="match status" value="1"/>
</dbReference>
<feature type="domain" description="Glycosyl hydrolase family 13 catalytic" evidence="2">
    <location>
        <begin position="24"/>
        <end position="477"/>
    </location>
</feature>
<dbReference type="GO" id="GO:0009313">
    <property type="term" value="P:oligosaccharide catabolic process"/>
    <property type="evidence" value="ECO:0007669"/>
    <property type="project" value="TreeGrafter"/>
</dbReference>
<evidence type="ECO:0000313" key="3">
    <source>
        <dbReference type="EMBL" id="MDP9907399.1"/>
    </source>
</evidence>
<evidence type="ECO:0000256" key="1">
    <source>
        <dbReference type="ARBA" id="ARBA00008061"/>
    </source>
</evidence>
<dbReference type="Gene3D" id="3.20.20.80">
    <property type="entry name" value="Glycosidases"/>
    <property type="match status" value="2"/>
</dbReference>
<dbReference type="RefSeq" id="WP_370872269.1">
    <property type="nucleotide sequence ID" value="NZ_JAUSRG010000021.1"/>
</dbReference>
<dbReference type="Proteomes" id="UP001230951">
    <property type="component" value="Unassembled WGS sequence"/>
</dbReference>
<comment type="caution">
    <text evidence="3">The sequence shown here is derived from an EMBL/GenBank/DDBJ whole genome shotgun (WGS) entry which is preliminary data.</text>
</comment>
<evidence type="ECO:0000313" key="4">
    <source>
        <dbReference type="EMBL" id="MDQ0182937.1"/>
    </source>
</evidence>
<dbReference type="Proteomes" id="UP001242995">
    <property type="component" value="Unassembled WGS sequence"/>
</dbReference>
<keyword evidence="3" id="KW-0326">Glycosidase</keyword>